<dbReference type="AlphaFoldDB" id="A0A8E2AZY7"/>
<reference evidence="1 2" key="1">
    <citation type="submission" date="2016-07" db="EMBL/GenBank/DDBJ databases">
        <title>Draft genome of the white-rot fungus Obba rivulosa 3A-2.</title>
        <authorList>
            <consortium name="DOE Joint Genome Institute"/>
            <person name="Miettinen O."/>
            <person name="Riley R."/>
            <person name="Acob R."/>
            <person name="Barry K."/>
            <person name="Cullen D."/>
            <person name="De Vries R."/>
            <person name="Hainaut M."/>
            <person name="Hatakka A."/>
            <person name="Henrissat B."/>
            <person name="Hilden K."/>
            <person name="Kuo R."/>
            <person name="Labutti K."/>
            <person name="Lipzen A."/>
            <person name="Makela M.R."/>
            <person name="Sandor L."/>
            <person name="Spatafora J.W."/>
            <person name="Grigoriev I.V."/>
            <person name="Hibbett D.S."/>
        </authorList>
    </citation>
    <scope>NUCLEOTIDE SEQUENCE [LARGE SCALE GENOMIC DNA]</scope>
    <source>
        <strain evidence="1 2">3A-2</strain>
    </source>
</reference>
<accession>A0A8E2AZY7</accession>
<dbReference type="Proteomes" id="UP000250043">
    <property type="component" value="Unassembled WGS sequence"/>
</dbReference>
<keyword evidence="2" id="KW-1185">Reference proteome</keyword>
<sequence length="268" mass="29626">MNDFAITILGLPASLTVHDIFSGIYGMSSVSHRWEFPGPLSSSPKFHFYIPPFEPGCTHQAQFYHRDRLVPSGLPVCRLGTNYTGQLEFSSDGMVLRAGKLYEEYKASLSYTVQQGFASKELASVLALDILTDDGSRDATIGRVLRPSICTNKDHYRNAFEVAWRRRNPLLPSGRTFYPYANALEQQHIIDCGLAPIPVFPHVRLILMQSGAFPAVATYAQMELLKAPPSGRATGIPGYDRLQRGMVAMLPGLTKEGVSMRNTSIDTP</sequence>
<proteinExistence type="predicted"/>
<protein>
    <submittedName>
        <fullName evidence="1">Uncharacterized protein</fullName>
    </submittedName>
</protein>
<dbReference type="EMBL" id="KV722387">
    <property type="protein sequence ID" value="OCH91349.1"/>
    <property type="molecule type" value="Genomic_DNA"/>
</dbReference>
<name>A0A8E2AZY7_9APHY</name>
<evidence type="ECO:0000313" key="2">
    <source>
        <dbReference type="Proteomes" id="UP000250043"/>
    </source>
</evidence>
<organism evidence="1 2">
    <name type="scientific">Obba rivulosa</name>
    <dbReference type="NCBI Taxonomy" id="1052685"/>
    <lineage>
        <taxon>Eukaryota</taxon>
        <taxon>Fungi</taxon>
        <taxon>Dikarya</taxon>
        <taxon>Basidiomycota</taxon>
        <taxon>Agaricomycotina</taxon>
        <taxon>Agaricomycetes</taxon>
        <taxon>Polyporales</taxon>
        <taxon>Gelatoporiaceae</taxon>
        <taxon>Obba</taxon>
    </lineage>
</organism>
<evidence type="ECO:0000313" key="1">
    <source>
        <dbReference type="EMBL" id="OCH91349.1"/>
    </source>
</evidence>
<gene>
    <name evidence="1" type="ORF">OBBRIDRAFT_530566</name>
</gene>
<dbReference type="OrthoDB" id="2631524at2759"/>